<sequence length="212" mass="22019">MIQTDVAKIQELVQSPRPIDEKQQLVLQEVEDTLVEFLQRGAGVETDVLSNLKAALPQDLAQRLDEVVPPVPGEEAAATGGGYGAYNGDGGGAYGVPGYSAPPAVDEAAAAVVYTGDSVADSQIAAEMSEIRLAVSGVKESLESLRANADASRAGILRLNLRESRDMLARRLREATVPAASAAGAGTAAGSLAAARREAQVLLDEVDAQFFS</sequence>
<keyword evidence="2" id="KW-1185">Reference proteome</keyword>
<accession>A0A0D2J2Y3</accession>
<dbReference type="KEGG" id="mng:MNEG_13610"/>
<name>A0A0D2J2Y3_9CHLO</name>
<dbReference type="GeneID" id="25731090"/>
<evidence type="ECO:0000313" key="1">
    <source>
        <dbReference type="EMBL" id="KIY94352.1"/>
    </source>
</evidence>
<dbReference type="Proteomes" id="UP000054498">
    <property type="component" value="Unassembled WGS sequence"/>
</dbReference>
<dbReference type="OrthoDB" id="531380at2759"/>
<evidence type="ECO:0000313" key="2">
    <source>
        <dbReference type="Proteomes" id="UP000054498"/>
    </source>
</evidence>
<gene>
    <name evidence="1" type="ORF">MNEG_13610</name>
</gene>
<reference evidence="1 2" key="1">
    <citation type="journal article" date="2013" name="BMC Genomics">
        <title>Reconstruction of the lipid metabolism for the microalga Monoraphidium neglectum from its genome sequence reveals characteristics suitable for biofuel production.</title>
        <authorList>
            <person name="Bogen C."/>
            <person name="Al-Dilaimi A."/>
            <person name="Albersmeier A."/>
            <person name="Wichmann J."/>
            <person name="Grundmann M."/>
            <person name="Rupp O."/>
            <person name="Lauersen K.J."/>
            <person name="Blifernez-Klassen O."/>
            <person name="Kalinowski J."/>
            <person name="Goesmann A."/>
            <person name="Mussgnug J.H."/>
            <person name="Kruse O."/>
        </authorList>
    </citation>
    <scope>NUCLEOTIDE SEQUENCE [LARGE SCALE GENOMIC DNA]</scope>
    <source>
        <strain evidence="1 2">SAG 48.87</strain>
    </source>
</reference>
<protein>
    <submittedName>
        <fullName evidence="1">Uncharacterized protein</fullName>
    </submittedName>
</protein>
<dbReference type="AlphaFoldDB" id="A0A0D2J2Y3"/>
<dbReference type="RefSeq" id="XP_013893372.1">
    <property type="nucleotide sequence ID" value="XM_014037918.1"/>
</dbReference>
<proteinExistence type="predicted"/>
<organism evidence="1 2">
    <name type="scientific">Monoraphidium neglectum</name>
    <dbReference type="NCBI Taxonomy" id="145388"/>
    <lineage>
        <taxon>Eukaryota</taxon>
        <taxon>Viridiplantae</taxon>
        <taxon>Chlorophyta</taxon>
        <taxon>core chlorophytes</taxon>
        <taxon>Chlorophyceae</taxon>
        <taxon>CS clade</taxon>
        <taxon>Sphaeropleales</taxon>
        <taxon>Selenastraceae</taxon>
        <taxon>Monoraphidium</taxon>
    </lineage>
</organism>
<dbReference type="EMBL" id="KK104152">
    <property type="protein sequence ID" value="KIY94352.1"/>
    <property type="molecule type" value="Genomic_DNA"/>
</dbReference>